<dbReference type="GO" id="GO:0005509">
    <property type="term" value="F:calcium ion binding"/>
    <property type="evidence" value="ECO:0007669"/>
    <property type="project" value="UniProtKB-UniRule"/>
</dbReference>
<evidence type="ECO:0000256" key="1">
    <source>
        <dbReference type="ARBA" id="ARBA00022536"/>
    </source>
</evidence>
<protein>
    <submittedName>
        <fullName evidence="10">EGF-like domain-containing protein</fullName>
    </submittedName>
</protein>
<proteinExistence type="predicted"/>
<evidence type="ECO:0000313" key="9">
    <source>
        <dbReference type="Proteomes" id="UP000887581"/>
    </source>
</evidence>
<dbReference type="GO" id="GO:0009653">
    <property type="term" value="P:anatomical structure morphogenesis"/>
    <property type="evidence" value="ECO:0007669"/>
    <property type="project" value="UniProtKB-ARBA"/>
</dbReference>
<feature type="domain" description="Cadherin" evidence="8">
    <location>
        <begin position="2623"/>
        <end position="2738"/>
    </location>
</feature>
<evidence type="ECO:0000256" key="3">
    <source>
        <dbReference type="ARBA" id="ARBA00023157"/>
    </source>
</evidence>
<dbReference type="Gene3D" id="2.60.40.60">
    <property type="entry name" value="Cadherins"/>
    <property type="match status" value="1"/>
</dbReference>
<dbReference type="CDD" id="cd11304">
    <property type="entry name" value="Cadherin_repeat"/>
    <property type="match status" value="1"/>
</dbReference>
<dbReference type="Pfam" id="PF00028">
    <property type="entry name" value="Cadherin"/>
    <property type="match status" value="1"/>
</dbReference>
<name>A0A915PNL5_9BILA</name>
<evidence type="ECO:0000313" key="10">
    <source>
        <dbReference type="WBParaSite" id="sdigi.contig2.g365.t1"/>
    </source>
</evidence>
<dbReference type="InterPro" id="IPR011050">
    <property type="entry name" value="Pectin_lyase_fold/virulence"/>
</dbReference>
<dbReference type="InterPro" id="IPR002126">
    <property type="entry name" value="Cadherin-like_dom"/>
</dbReference>
<dbReference type="GO" id="GO:0007156">
    <property type="term" value="P:homophilic cell adhesion via plasma membrane adhesion molecules"/>
    <property type="evidence" value="ECO:0007669"/>
    <property type="project" value="InterPro"/>
</dbReference>
<dbReference type="CDD" id="cd00055">
    <property type="entry name" value="EGF_Lam"/>
    <property type="match status" value="1"/>
</dbReference>
<dbReference type="SUPFAM" id="SSF51126">
    <property type="entry name" value="Pectin lyase-like"/>
    <property type="match status" value="1"/>
</dbReference>
<evidence type="ECO:0000256" key="2">
    <source>
        <dbReference type="ARBA" id="ARBA00022737"/>
    </source>
</evidence>
<dbReference type="Pfam" id="PF25024">
    <property type="entry name" value="EGF_TEN"/>
    <property type="match status" value="1"/>
</dbReference>
<sequence length="3134" mass="348408">MELIFSRMRCISSLVVDSVTPLTGAEEVRHHNRRFLVLEKRMRMKRSMDFETVLEFTAENSPHYISRNITVNTDQILKIKAGTNMAFSPNTGIIVHGIVKILGTESEPVMLYAKNGTWIGLFIAFTNEVVAKQSQLIHVNVSGSSLGIRIETLLLPKIENVISDGNGNGLTVFACNNGNNFNKGHLILKEVLSTSNQVNGLWLEGTLQSLIISSQFFSNNKDGISINLTNGSILEVNDSIFGSNGEHAIQMQNIQQIGVKFFSNSFKHHDFGEAAVSVKFASHVDFLFEDCLWWNNTGGVAFWHITNTNLHLLSGNWTQNRGTTVFAARINGKTNILIENNDFQQNGIHNDRQTKSMIELGMGENDTDVSIRLHGNRIFRNEMMVILQIGRIELENMPTNAKVKIMGNSFVQNSALNTIYLATNHVDISYNIFNNSKATLFRLTCLSQKFFRLNVNCVLDKKYPWHTSMPPTITGAQLAKKRFTTSLIIREGEAAVYHEGSVLTFKPNHGIIVSGALHLLGRRDNPILLQSSGLVPWLGIILDQGGIIHASHCILKNAVIGLNISSPNVSIESMRIIRPLSAGVLITAAYNGTFDMGESTILDSSKDGIRILKRQKHDVLFIRNVQIIDSAEDGIDFVGPAGKIMMQNVVLENSGSFGILMAQKEEDELDSIILSNLTVRKQQRGSSGILLNLKCYYLLHLNTSNFVSNMLPAVTIFSKCPSDGKERKVLIEKNRFAKNDNLVMRITLEGCGNVKVRRNIFIKNNEGRRNGVLSIHVSSQAELQPSPTIDVVENAFLENKGEWSLFASATNMNPFSGTIRNNHFNLNQHSHDSLIVTSPYFHVIDNEFNNKFEQFDVDIKQAYEEALDGVGNYWENDDMATVKSNVSDSEWDKLRIGLTETNPTGRKRAADDCLAVSNCSHNGRCVGLNHCQCDIGHAGPDCSQVSCLELKNCSMNGFCVAPNVCECFDGWQRQDCSEPTCHLVNNCTGHGTCVSLNECSCEPMFEGVDCSKHMTNCSSASCNNHGLCIDSKCICETGWTGPFCSRAMCDQLNNCSGSGVCVQPQMCECSPGFTGDDCSICQVPTCDLCGSKCVHGSCNPNTRSCECRGGWTGPSCDICTTEKCDVMSVVLFVLPTAAGIHQKNEDILVYGNDLPFVPSKRYTCLYGSTASAGFYISSSLVHCTIPALAKPGRYLFNIIPHGSDKAVPFLDKRLIHFTLYNECSNVDCKGYCVGAVCICPAGRAGLFCEQVDVTPVDLKTKNLPKLDREILRNEKLVEALENEPYTVKMPIQQENTIFTVETDANGLVVYPNGVVFWAQPIGRDRPYAINVTAASATGGCVISWNVTVKPMYIPVITKVESVDDSNMKLINGIVKYNAKVMSRVPVRILVYQNSELVENGTTTSTADGYFQFKYYPSDEAISTSVIAVHPGAAKPDTTSPSNNATWAVPAFNIEYAPKIKMKLGEQVNADYQLKNDGGEELVNCQLELITPRDKIQVVKYEKLLEPIAIGESKKMKVTFAPGTTLDDTTLTLQFKCSKTLNKLIRQQVEVDRERSLFISYPSEILISTNPEISPKIIKVEIINKEGYQFVTTPRISIQPGDGFLFLVFTNPLLQNTAEFSSPESTLTLFLSYRSLVGNFSTAGDLILFEDNKQLLTIPYRSYAAPKLFDFHVSVSDELTVLDSTHVVDDAEVILRNDVLGYDVRRRIKANESAVSFSIVEGIYQLTIMSPNHVSVAMIVQPSFINSSLVVFLPICSPYSPVVEDGRLLVEETDEGRKVPFPKLHFTPSAIMAPQNDAKEVKLLVSSDLDGATDNIAVLPSVEIHDEHLPFTLATADLKNGIGLGDGYHMTCKLWPVSNQTRNFAACTVFALQIPYIYMVPKSMLNYVRNVIILVDNRNERNDKVHLCQAGLQAAPKEESIWTKTTIHCNCAMKTRERCRRQYVSLVSCGTSWRYIPDDTVSLQTTAMFIVMMAECRAAGVDFRRMEELLRCASSLDNKCPISRQRRFTKNRPPWRSQQHTQFFDQFSMVNEYADGILQKHFPILKVLASQTVDTISLYSAFFEQLNVLLPFKYFEEINDMQWFDKFFESISDYSEGGLTISQTEFRKLKSEKGGVNLAHHWNATVTEWSMSLGPFSETNFSGMKFTDAREMIIRSDRLKTLARQYGADNPFTLLHDYLGRLLSWSLEDVSNIKPTLKLINDDEDICAYAYTLITPEKPYESNEFHIKLKVINKKKEPLEFVKVTLEMVPSRTDTMPMQFHTGPLILDGIGDIGRTSLLPPNASFTAKWNLKPVKNKRLIYEAEYQAVLSLEFTLRDRRSVQRVTTQTIIFRPRPSLKIYYFISNLTVSDRQNTSLLFNVIVAFMNTGYSHLKNIRIEDIRIALLSKDIVGNLTPYRISSMISGSGIESNVLSDLHIMIPNIDSGKTRGEIRDFKVAASVDGKLIELEDTQTFTIRQFISPYKFLISLQTNSALLFYYDMEKTVMRTLAPLVTINVNEKNGTSDGKPFRQQIASFRLSEPQQQPTSFYGRVPYPIDLEHDFEILRLNQVGKDSSLKLVDLRHVWSSNDDDAGEFVHFIDDNPSTVSESIKYEIIYGNSELFLRPRFEFPVYNVPLVTENWPHIGDEIARITAISASQSKIRYELDSNSSKATEYFSIDPETGAVKLKKEIQTTETESNYCITVRATDDQGRSETTVVTIGFDGFVRDCQKMDNFSGLTSHPSKVAIDVNDDGTSEIPGLFLLSHGANETRTSEDDAHEITPLTTRKHGYTKLIATQSVSKSVHGFDATLNSSSTSFSSSGFSSGLGSELSSDLSLAINTSSATVNVEGGLNVVLSSSTDLSNESSFTGEGSSTRMHIAGAVEKALNGEIHGESTEINGREITWGERHSSGTRDEETSQNRKSGAWHDGAVSTSTVGQIGISSEAGMNPLSSTIVSTDGSSEVTGHSTISLLTKDVSNTGSEEVPELYTTHSMELPLRKGFFRLATLTPNTLTSVDQIFWYTTSIYDVSTSNVTYFHLPSTTLEDELTSLENTEKLAVTGVMQNDSYQSQVLRHGSEYKGPMSTTPKITSLSMEVATEVSNIQSGSNIPLTPSSGGMFLESVNKENIPEIACRLKDVQPIWSLICDLSKTSKIEKE</sequence>
<dbReference type="Gene3D" id="2.160.20.10">
    <property type="entry name" value="Single-stranded right-handed beta-helix, Pectin lyase-like"/>
    <property type="match status" value="1"/>
</dbReference>
<evidence type="ECO:0000256" key="6">
    <source>
        <dbReference type="SAM" id="MobiDB-lite"/>
    </source>
</evidence>
<dbReference type="InterPro" id="IPR012334">
    <property type="entry name" value="Pectin_lyas_fold"/>
</dbReference>
<dbReference type="CDD" id="cd00054">
    <property type="entry name" value="EGF_CA"/>
    <property type="match status" value="2"/>
</dbReference>
<dbReference type="WBParaSite" id="sdigi.contig2.g365.t1">
    <property type="protein sequence ID" value="sdigi.contig2.g365.t1"/>
    <property type="gene ID" value="sdigi.contig2.g365"/>
</dbReference>
<dbReference type="SMART" id="SM00710">
    <property type="entry name" value="PbH1"/>
    <property type="match status" value="9"/>
</dbReference>
<dbReference type="SMART" id="SM00181">
    <property type="entry name" value="EGF"/>
    <property type="match status" value="7"/>
</dbReference>
<dbReference type="PROSITE" id="PS50026">
    <property type="entry name" value="EGF_3"/>
    <property type="match status" value="3"/>
</dbReference>
<dbReference type="SUPFAM" id="SSF49313">
    <property type="entry name" value="Cadherin-like"/>
    <property type="match status" value="1"/>
</dbReference>
<dbReference type="InterPro" id="IPR002049">
    <property type="entry name" value="LE_dom"/>
</dbReference>
<feature type="domain" description="EGF-like" evidence="7">
    <location>
        <begin position="1045"/>
        <end position="1079"/>
    </location>
</feature>
<keyword evidence="1 5" id="KW-0245">EGF-like domain</keyword>
<feature type="compositionally biased region" description="Basic and acidic residues" evidence="6">
    <location>
        <begin position="2881"/>
        <end position="2897"/>
    </location>
</feature>
<keyword evidence="3 5" id="KW-1015">Disulfide bond</keyword>
<comment type="caution">
    <text evidence="5">Lacks conserved residue(s) required for the propagation of feature annotation.</text>
</comment>
<feature type="domain" description="EGF-like" evidence="7">
    <location>
        <begin position="909"/>
        <end position="943"/>
    </location>
</feature>
<feature type="disulfide bond" evidence="5">
    <location>
        <begin position="1069"/>
        <end position="1078"/>
    </location>
</feature>
<dbReference type="PROSITE" id="PS50268">
    <property type="entry name" value="CADHERIN_2"/>
    <property type="match status" value="1"/>
</dbReference>
<feature type="region of interest" description="Disordered" evidence="6">
    <location>
        <begin position="2878"/>
        <end position="2907"/>
    </location>
</feature>
<dbReference type="InterPro" id="IPR015919">
    <property type="entry name" value="Cadherin-like_sf"/>
</dbReference>
<dbReference type="Proteomes" id="UP000887581">
    <property type="component" value="Unplaced"/>
</dbReference>
<feature type="disulfide bond" evidence="5">
    <location>
        <begin position="933"/>
        <end position="942"/>
    </location>
</feature>
<dbReference type="InterPro" id="IPR051216">
    <property type="entry name" value="Teneurin"/>
</dbReference>
<evidence type="ECO:0000259" key="7">
    <source>
        <dbReference type="PROSITE" id="PS50026"/>
    </source>
</evidence>
<evidence type="ECO:0000256" key="4">
    <source>
        <dbReference type="PROSITE-ProRule" id="PRU00043"/>
    </source>
</evidence>
<organism evidence="9 10">
    <name type="scientific">Setaria digitata</name>
    <dbReference type="NCBI Taxonomy" id="48799"/>
    <lineage>
        <taxon>Eukaryota</taxon>
        <taxon>Metazoa</taxon>
        <taxon>Ecdysozoa</taxon>
        <taxon>Nematoda</taxon>
        <taxon>Chromadorea</taxon>
        <taxon>Rhabditida</taxon>
        <taxon>Spirurina</taxon>
        <taxon>Spiruromorpha</taxon>
        <taxon>Filarioidea</taxon>
        <taxon>Setariidae</taxon>
        <taxon>Setaria</taxon>
    </lineage>
</organism>
<keyword evidence="9" id="KW-1185">Reference proteome</keyword>
<evidence type="ECO:0000256" key="5">
    <source>
        <dbReference type="PROSITE-ProRule" id="PRU00076"/>
    </source>
</evidence>
<dbReference type="InterPro" id="IPR006626">
    <property type="entry name" value="PbH1"/>
</dbReference>
<dbReference type="Gene3D" id="2.10.25.10">
    <property type="entry name" value="Laminin"/>
    <property type="match status" value="3"/>
</dbReference>
<dbReference type="InterPro" id="IPR000742">
    <property type="entry name" value="EGF"/>
</dbReference>
<dbReference type="PROSITE" id="PS00022">
    <property type="entry name" value="EGF_1"/>
    <property type="match status" value="4"/>
</dbReference>
<dbReference type="GO" id="GO:0016020">
    <property type="term" value="C:membrane"/>
    <property type="evidence" value="ECO:0007669"/>
    <property type="project" value="InterPro"/>
</dbReference>
<dbReference type="PANTHER" id="PTHR11219">
    <property type="entry name" value="TENEURIN AND N-ACETYLGLUCOSAMINE-1-PHOSPHODIESTER ALPHA-N-ACETYLGLUCOSAMINIDASE"/>
    <property type="match status" value="1"/>
</dbReference>
<dbReference type="PANTHER" id="PTHR11219:SF69">
    <property type="entry name" value="TENEURIN-A"/>
    <property type="match status" value="1"/>
</dbReference>
<accession>A0A915PNL5</accession>
<evidence type="ECO:0000259" key="8">
    <source>
        <dbReference type="PROSITE" id="PS50268"/>
    </source>
</evidence>
<keyword evidence="4" id="KW-0106">Calcium</keyword>
<reference evidence="10" key="1">
    <citation type="submission" date="2022-11" db="UniProtKB">
        <authorList>
            <consortium name="WormBaseParasite"/>
        </authorList>
    </citation>
    <scope>IDENTIFICATION</scope>
</reference>
<feature type="domain" description="EGF-like" evidence="7">
    <location>
        <begin position="977"/>
        <end position="1011"/>
    </location>
</feature>
<feature type="disulfide bond" evidence="5">
    <location>
        <begin position="1001"/>
        <end position="1010"/>
    </location>
</feature>
<keyword evidence="2" id="KW-0677">Repeat</keyword>